<dbReference type="InterPro" id="IPR056386">
    <property type="entry name" value="Ig_CD22"/>
</dbReference>
<dbReference type="Ensembl" id="ENSGMOT00000076205.1">
    <property type="protein sequence ID" value="ENSGMOP00000038659.1"/>
    <property type="gene ID" value="ENSGMOG00000030643.1"/>
</dbReference>
<proteinExistence type="predicted"/>
<dbReference type="Proteomes" id="UP000694546">
    <property type="component" value="Chromosome 3"/>
</dbReference>
<dbReference type="SUPFAM" id="SSF48726">
    <property type="entry name" value="Immunoglobulin"/>
    <property type="match status" value="1"/>
</dbReference>
<dbReference type="GeneTree" id="ENSGT01030000239568"/>
<accession>A0A8C5FIB2</accession>
<evidence type="ECO:0000313" key="3">
    <source>
        <dbReference type="Ensembl" id="ENSGMOP00000038659.1"/>
    </source>
</evidence>
<feature type="signal peptide" evidence="1">
    <location>
        <begin position="1"/>
        <end position="22"/>
    </location>
</feature>
<evidence type="ECO:0000259" key="2">
    <source>
        <dbReference type="Pfam" id="PF24518"/>
    </source>
</evidence>
<reference evidence="3" key="2">
    <citation type="submission" date="2025-09" db="UniProtKB">
        <authorList>
            <consortium name="Ensembl"/>
        </authorList>
    </citation>
    <scope>IDENTIFICATION</scope>
</reference>
<feature type="chain" id="PRO_5034829849" description="B-cell receptor CD22 first Ig-like domain-containing protein" evidence="1">
    <location>
        <begin position="23"/>
        <end position="226"/>
    </location>
</feature>
<dbReference type="Gene3D" id="2.60.40.10">
    <property type="entry name" value="Immunoglobulins"/>
    <property type="match status" value="1"/>
</dbReference>
<reference evidence="3" key="1">
    <citation type="submission" date="2025-08" db="UniProtKB">
        <authorList>
            <consortium name="Ensembl"/>
        </authorList>
    </citation>
    <scope>IDENTIFICATION</scope>
</reference>
<keyword evidence="1" id="KW-0732">Signal</keyword>
<sequence length="226" mass="25126">MKLRSSARGFLAFLLSLPALKADDWITYPSSNVCAPRGSTVHISCHYECPRNPNINLTVKDKKWFSQRDVDVKTDTDYAGRVEYKCSRPSCTSHICNANCTLSISDLRQSDSSEYKFRFKTYQVGILEYAAGLGVTLSVTDLEVKVSSPMRNNPSWVVLECHSMCGLAGNPTYIWIRNGQSAGEGMKYPGIVWSQYSYSCAVKGYEHFPSPSVCKSTPQFTDIAPG</sequence>
<name>A0A8C5FIB2_GADMO</name>
<evidence type="ECO:0000256" key="1">
    <source>
        <dbReference type="SAM" id="SignalP"/>
    </source>
</evidence>
<keyword evidence="4" id="KW-1185">Reference proteome</keyword>
<organism evidence="3 4">
    <name type="scientific">Gadus morhua</name>
    <name type="common">Atlantic cod</name>
    <dbReference type="NCBI Taxonomy" id="8049"/>
    <lineage>
        <taxon>Eukaryota</taxon>
        <taxon>Metazoa</taxon>
        <taxon>Chordata</taxon>
        <taxon>Craniata</taxon>
        <taxon>Vertebrata</taxon>
        <taxon>Euteleostomi</taxon>
        <taxon>Actinopterygii</taxon>
        <taxon>Neopterygii</taxon>
        <taxon>Teleostei</taxon>
        <taxon>Neoteleostei</taxon>
        <taxon>Acanthomorphata</taxon>
        <taxon>Zeiogadaria</taxon>
        <taxon>Gadariae</taxon>
        <taxon>Gadiformes</taxon>
        <taxon>Gadoidei</taxon>
        <taxon>Gadidae</taxon>
        <taxon>Gadus</taxon>
    </lineage>
</organism>
<dbReference type="PANTHER" id="PTHR46013">
    <property type="entry name" value="VASCULAR CELL ADHESION MOLECULE 1"/>
    <property type="match status" value="1"/>
</dbReference>
<dbReference type="PANTHER" id="PTHR46013:SF4">
    <property type="entry name" value="B-CELL RECEPTOR CD22-RELATED"/>
    <property type="match status" value="1"/>
</dbReference>
<feature type="domain" description="B-cell receptor CD22 first Ig-like" evidence="2">
    <location>
        <begin position="38"/>
        <end position="123"/>
    </location>
</feature>
<protein>
    <recommendedName>
        <fullName evidence="2">B-cell receptor CD22 first Ig-like domain-containing protein</fullName>
    </recommendedName>
</protein>
<dbReference type="AlphaFoldDB" id="A0A8C5FIB2"/>
<dbReference type="InterPro" id="IPR036179">
    <property type="entry name" value="Ig-like_dom_sf"/>
</dbReference>
<evidence type="ECO:0000313" key="4">
    <source>
        <dbReference type="Proteomes" id="UP000694546"/>
    </source>
</evidence>
<dbReference type="InterPro" id="IPR013783">
    <property type="entry name" value="Ig-like_fold"/>
</dbReference>
<dbReference type="Pfam" id="PF24518">
    <property type="entry name" value="Ig_CD22"/>
    <property type="match status" value="1"/>
</dbReference>